<protein>
    <submittedName>
        <fullName evidence="3">Predicted secreted protein</fullName>
    </submittedName>
</protein>
<evidence type="ECO:0000313" key="3">
    <source>
        <dbReference type="EMBL" id="CUM92086.1"/>
    </source>
</evidence>
<feature type="compositionally biased region" description="Low complexity" evidence="1">
    <location>
        <begin position="385"/>
        <end position="414"/>
    </location>
</feature>
<evidence type="ECO:0000313" key="4">
    <source>
        <dbReference type="Proteomes" id="UP000095597"/>
    </source>
</evidence>
<dbReference type="Proteomes" id="UP000095597">
    <property type="component" value="Unassembled WGS sequence"/>
</dbReference>
<keyword evidence="2" id="KW-0732">Signal</keyword>
<feature type="region of interest" description="Disordered" evidence="1">
    <location>
        <begin position="282"/>
        <end position="334"/>
    </location>
</feature>
<organism evidence="3 4">
    <name type="scientific">Dorea longicatena</name>
    <dbReference type="NCBI Taxonomy" id="88431"/>
    <lineage>
        <taxon>Bacteria</taxon>
        <taxon>Bacillati</taxon>
        <taxon>Bacillota</taxon>
        <taxon>Clostridia</taxon>
        <taxon>Lachnospirales</taxon>
        <taxon>Lachnospiraceae</taxon>
        <taxon>Dorea</taxon>
    </lineage>
</organism>
<reference evidence="3 4" key="1">
    <citation type="submission" date="2015-09" db="EMBL/GenBank/DDBJ databases">
        <authorList>
            <consortium name="Pathogen Informatics"/>
        </authorList>
    </citation>
    <scope>NUCLEOTIDE SEQUENCE [LARGE SCALE GENOMIC DNA]</scope>
    <source>
        <strain evidence="3 4">2789STDY5834961</strain>
    </source>
</reference>
<accession>A0A173SQ32</accession>
<feature type="compositionally biased region" description="Acidic residues" evidence="1">
    <location>
        <begin position="373"/>
        <end position="384"/>
    </location>
</feature>
<gene>
    <name evidence="3" type="ORF">ERS852573_01139</name>
</gene>
<feature type="compositionally biased region" description="Basic and acidic residues" evidence="1">
    <location>
        <begin position="354"/>
        <end position="372"/>
    </location>
</feature>
<feature type="compositionally biased region" description="Low complexity" evidence="1">
    <location>
        <begin position="421"/>
        <end position="446"/>
    </location>
</feature>
<feature type="region of interest" description="Disordered" evidence="1">
    <location>
        <begin position="354"/>
        <end position="446"/>
    </location>
</feature>
<dbReference type="Pfam" id="PF06207">
    <property type="entry name" value="DUF1002"/>
    <property type="match status" value="1"/>
</dbReference>
<feature type="chain" id="PRO_5039462473" evidence="2">
    <location>
        <begin position="27"/>
        <end position="446"/>
    </location>
</feature>
<evidence type="ECO:0000256" key="2">
    <source>
        <dbReference type="SAM" id="SignalP"/>
    </source>
</evidence>
<evidence type="ECO:0000256" key="1">
    <source>
        <dbReference type="SAM" id="MobiDB-lite"/>
    </source>
</evidence>
<dbReference type="InterPro" id="IPR009343">
    <property type="entry name" value="DUF1002"/>
</dbReference>
<proteinExistence type="predicted"/>
<sequence>MNTPRIMKNLKRALPVAMAVVLGSTAAPLVVKADSSKVVTLGANLSDSQKNSMYEYFGTSSDKAEVIEVTNTDERKYLEGVAPEEQIGTRTYSCSYVEPTTSGGIQVKVSNLTYVTSSMISSTLLTSGVENCNVIAASPIEVSGTGALTGIMMAYEKATGTTLNEDQKAAATDELVTTGDLANDIGQDKAEDVMNDAKESVIEDGLKDENDIQDAVEDAAKNNDVTLTQEQIDKITELLKNISQYDYDVKALKNTLNNIDGKSEGFFSNLWNSIKGIFGGSDSSDGGIINNTDDSALGDDVVSNSTLDSSDNSSSNNSDSADNSSDSSSDDNSDNSGFWGKIKKFFKDLFGGSDSKKDNSDKSKNDANTEDSKDTDDDQSDDTQNDSLNSDADSSDAGTTDNSADDSSLNNSADDQSDTQSSLPGSSESDSSNSDTSDSTANGSAN</sequence>
<dbReference type="EMBL" id="CYXO01000005">
    <property type="protein sequence ID" value="CUM92086.1"/>
    <property type="molecule type" value="Genomic_DNA"/>
</dbReference>
<dbReference type="AlphaFoldDB" id="A0A173SQ32"/>
<name>A0A173SQ32_9FIRM</name>
<feature type="compositionally biased region" description="Low complexity" evidence="1">
    <location>
        <begin position="299"/>
        <end position="327"/>
    </location>
</feature>
<feature type="signal peptide" evidence="2">
    <location>
        <begin position="1"/>
        <end position="26"/>
    </location>
</feature>